<dbReference type="PANTHER" id="PTHR24292:SF100">
    <property type="entry name" value="CYTOCHROME P450 6A16, ISOFORM B-RELATED"/>
    <property type="match status" value="1"/>
</dbReference>
<keyword evidence="16" id="KW-1185">Reference proteome</keyword>
<dbReference type="SUPFAM" id="SSF48264">
    <property type="entry name" value="Cytochrome P450"/>
    <property type="match status" value="1"/>
</dbReference>
<dbReference type="InterPro" id="IPR001128">
    <property type="entry name" value="Cyt_P450"/>
</dbReference>
<keyword evidence="9 14" id="KW-0560">Oxidoreductase</keyword>
<dbReference type="InterPro" id="IPR017972">
    <property type="entry name" value="Cyt_P450_CS"/>
</dbReference>
<evidence type="ECO:0000256" key="6">
    <source>
        <dbReference type="ARBA" id="ARBA00022723"/>
    </source>
</evidence>
<dbReference type="GO" id="GO:0004497">
    <property type="term" value="F:monooxygenase activity"/>
    <property type="evidence" value="ECO:0007669"/>
    <property type="project" value="UniProtKB-KW"/>
</dbReference>
<comment type="caution">
    <text evidence="15">The sequence shown here is derived from an EMBL/GenBank/DDBJ whole genome shotgun (WGS) entry which is preliminary data.</text>
</comment>
<dbReference type="AlphaFoldDB" id="A0A9J6BJ96"/>
<evidence type="ECO:0000256" key="10">
    <source>
        <dbReference type="ARBA" id="ARBA00023004"/>
    </source>
</evidence>
<evidence type="ECO:0000256" key="8">
    <source>
        <dbReference type="ARBA" id="ARBA00022848"/>
    </source>
</evidence>
<dbReference type="PRINTS" id="PR00463">
    <property type="entry name" value="EP450I"/>
</dbReference>
<proteinExistence type="inferred from homology"/>
<keyword evidence="12" id="KW-0472">Membrane</keyword>
<comment type="cofactor">
    <cofactor evidence="1 13">
        <name>heme</name>
        <dbReference type="ChEBI" id="CHEBI:30413"/>
    </cofactor>
</comment>
<evidence type="ECO:0000313" key="15">
    <source>
        <dbReference type="EMBL" id="KAG5669768.1"/>
    </source>
</evidence>
<organism evidence="15 16">
    <name type="scientific">Polypedilum vanderplanki</name>
    <name type="common">Sleeping chironomid midge</name>
    <dbReference type="NCBI Taxonomy" id="319348"/>
    <lineage>
        <taxon>Eukaryota</taxon>
        <taxon>Metazoa</taxon>
        <taxon>Ecdysozoa</taxon>
        <taxon>Arthropoda</taxon>
        <taxon>Hexapoda</taxon>
        <taxon>Insecta</taxon>
        <taxon>Pterygota</taxon>
        <taxon>Neoptera</taxon>
        <taxon>Endopterygota</taxon>
        <taxon>Diptera</taxon>
        <taxon>Nematocera</taxon>
        <taxon>Chironomoidea</taxon>
        <taxon>Chironomidae</taxon>
        <taxon>Chironominae</taxon>
        <taxon>Polypedilum</taxon>
        <taxon>Polypedilum</taxon>
    </lineage>
</organism>
<evidence type="ECO:0000313" key="16">
    <source>
        <dbReference type="Proteomes" id="UP001107558"/>
    </source>
</evidence>
<evidence type="ECO:0000256" key="4">
    <source>
        <dbReference type="ARBA" id="ARBA00010617"/>
    </source>
</evidence>
<keyword evidence="5 13" id="KW-0349">Heme</keyword>
<evidence type="ECO:0000256" key="7">
    <source>
        <dbReference type="ARBA" id="ARBA00022824"/>
    </source>
</evidence>
<evidence type="ECO:0000256" key="5">
    <source>
        <dbReference type="ARBA" id="ARBA00022617"/>
    </source>
</evidence>
<dbReference type="GO" id="GO:0020037">
    <property type="term" value="F:heme binding"/>
    <property type="evidence" value="ECO:0007669"/>
    <property type="project" value="InterPro"/>
</dbReference>
<keyword evidence="11 14" id="KW-0503">Monooxygenase</keyword>
<dbReference type="InterPro" id="IPR002401">
    <property type="entry name" value="Cyt_P450_E_grp-I"/>
</dbReference>
<dbReference type="GO" id="GO:0005789">
    <property type="term" value="C:endoplasmic reticulum membrane"/>
    <property type="evidence" value="ECO:0007669"/>
    <property type="project" value="UniProtKB-SubCell"/>
</dbReference>
<keyword evidence="7" id="KW-0256">Endoplasmic reticulum</keyword>
<evidence type="ECO:0000256" key="1">
    <source>
        <dbReference type="ARBA" id="ARBA00001971"/>
    </source>
</evidence>
<comment type="similarity">
    <text evidence="4 14">Belongs to the cytochrome P450 family.</text>
</comment>
<sequence length="503" mass="58804">MSFIVSLLFIGALILGFYYLRRQMNYWKNRGVPSIKPSYIFGNLDGVGEKIHFTINLQNIYETFKDNYKFCGIYALQSPRLMLIDLELIKNILIKDFHYFTDRGVYVNEEDDPLSAHLFAIEGEKWKSLRHKLSATFTGNKMRLMCPIIEEYSKDLINLIDSFASSNNEIDIKNICTRFTADVIGSCGFGISCNAMREENTEMMQMGKFFDLTNKRTRANFFFVNIFPKLAKRLRMKVTPQFISNFFIPMIQQTYEYRIKNDDNRNDFLSLLIQIKKYGKLKDEEMENVGTMTFNELIAQSFIFFIAGFETSSTTMTMALYELAYRHDIQEKLRNEIEEITRQYDGKISYEAINNMPYLDQVVNETLRLYSPIGQLFRIAIKDYKVPDSNLIIEKGTSIFIPVHAIHHDCRYFYDPENFIPERFEQEKMKKLPQLCFLPFGAGNRNCIGMRFGLMQTKVGIASIFKNFKLSHHKLTRYPLVLDPKSAVVNSLKPILIEAERIF</sequence>
<keyword evidence="8" id="KW-0492">Microsome</keyword>
<evidence type="ECO:0000256" key="14">
    <source>
        <dbReference type="RuleBase" id="RU000461"/>
    </source>
</evidence>
<dbReference type="Pfam" id="PF00067">
    <property type="entry name" value="p450"/>
    <property type="match status" value="1"/>
</dbReference>
<evidence type="ECO:0000256" key="9">
    <source>
        <dbReference type="ARBA" id="ARBA00023002"/>
    </source>
</evidence>
<dbReference type="OrthoDB" id="2789670at2759"/>
<dbReference type="FunFam" id="1.10.630.10:FF:000042">
    <property type="entry name" value="Cytochrome P450"/>
    <property type="match status" value="1"/>
</dbReference>
<dbReference type="Gene3D" id="1.10.630.10">
    <property type="entry name" value="Cytochrome P450"/>
    <property type="match status" value="1"/>
</dbReference>
<keyword evidence="6 13" id="KW-0479">Metal-binding</keyword>
<name>A0A9J6BJ96_POLVA</name>
<dbReference type="GO" id="GO:0016705">
    <property type="term" value="F:oxidoreductase activity, acting on paired donors, with incorporation or reduction of molecular oxygen"/>
    <property type="evidence" value="ECO:0007669"/>
    <property type="project" value="InterPro"/>
</dbReference>
<gene>
    <name evidence="15" type="ORF">PVAND_000062</name>
</gene>
<dbReference type="InterPro" id="IPR036396">
    <property type="entry name" value="Cyt_P450_sf"/>
</dbReference>
<evidence type="ECO:0000256" key="12">
    <source>
        <dbReference type="ARBA" id="ARBA00023136"/>
    </source>
</evidence>
<dbReference type="PANTHER" id="PTHR24292">
    <property type="entry name" value="CYTOCHROME P450"/>
    <property type="match status" value="1"/>
</dbReference>
<protein>
    <recommendedName>
        <fullName evidence="17">Cytochrome P450</fullName>
    </recommendedName>
</protein>
<dbReference type="InterPro" id="IPR050476">
    <property type="entry name" value="Insect_CytP450_Detox"/>
</dbReference>
<dbReference type="EMBL" id="JADBJN010000003">
    <property type="protein sequence ID" value="KAG5669768.1"/>
    <property type="molecule type" value="Genomic_DNA"/>
</dbReference>
<evidence type="ECO:0000256" key="11">
    <source>
        <dbReference type="ARBA" id="ARBA00023033"/>
    </source>
</evidence>
<keyword evidence="10 13" id="KW-0408">Iron</keyword>
<dbReference type="CDD" id="cd11056">
    <property type="entry name" value="CYP6-like"/>
    <property type="match status" value="1"/>
</dbReference>
<feature type="binding site" description="axial binding residue" evidence="13">
    <location>
        <position position="447"/>
    </location>
    <ligand>
        <name>heme</name>
        <dbReference type="ChEBI" id="CHEBI:30413"/>
    </ligand>
    <ligandPart>
        <name>Fe</name>
        <dbReference type="ChEBI" id="CHEBI:18248"/>
    </ligandPart>
</feature>
<dbReference type="Proteomes" id="UP001107558">
    <property type="component" value="Chromosome 3"/>
</dbReference>
<comment type="subcellular location">
    <subcellularLocation>
        <location evidence="3">Endoplasmic reticulum membrane</location>
        <topology evidence="3">Peripheral membrane protein</topology>
    </subcellularLocation>
    <subcellularLocation>
        <location evidence="2">Microsome membrane</location>
        <topology evidence="2">Peripheral membrane protein</topology>
    </subcellularLocation>
</comment>
<dbReference type="GO" id="GO:0005506">
    <property type="term" value="F:iron ion binding"/>
    <property type="evidence" value="ECO:0007669"/>
    <property type="project" value="InterPro"/>
</dbReference>
<evidence type="ECO:0000256" key="2">
    <source>
        <dbReference type="ARBA" id="ARBA00004174"/>
    </source>
</evidence>
<evidence type="ECO:0008006" key="17">
    <source>
        <dbReference type="Google" id="ProtNLM"/>
    </source>
</evidence>
<evidence type="ECO:0000256" key="13">
    <source>
        <dbReference type="PIRSR" id="PIRSR602401-1"/>
    </source>
</evidence>
<reference evidence="15" key="1">
    <citation type="submission" date="2021-03" db="EMBL/GenBank/DDBJ databases">
        <title>Chromosome level genome of the anhydrobiotic midge Polypedilum vanderplanki.</title>
        <authorList>
            <person name="Yoshida Y."/>
            <person name="Kikawada T."/>
            <person name="Gusev O."/>
        </authorList>
    </citation>
    <scope>NUCLEOTIDE SEQUENCE</scope>
    <source>
        <strain evidence="15">NIAS01</strain>
        <tissue evidence="15">Whole body or cell culture</tissue>
    </source>
</reference>
<dbReference type="PROSITE" id="PS00086">
    <property type="entry name" value="CYTOCHROME_P450"/>
    <property type="match status" value="1"/>
</dbReference>
<evidence type="ECO:0000256" key="3">
    <source>
        <dbReference type="ARBA" id="ARBA00004406"/>
    </source>
</evidence>
<accession>A0A9J6BJ96</accession>
<dbReference type="PRINTS" id="PR00385">
    <property type="entry name" value="P450"/>
</dbReference>